<dbReference type="Pfam" id="PF13591">
    <property type="entry name" value="MerR_2"/>
    <property type="match status" value="1"/>
</dbReference>
<protein>
    <recommendedName>
        <fullName evidence="4">MerR family transcriptional regulator</fullName>
    </recommendedName>
</protein>
<name>A0A127K140_9BURK</name>
<dbReference type="RefSeq" id="WP_082793411.1">
    <property type="nucleotide sequence ID" value="NZ_CP010951.1"/>
</dbReference>
<feature type="region of interest" description="Disordered" evidence="1">
    <location>
        <begin position="101"/>
        <end position="129"/>
    </location>
</feature>
<dbReference type="OrthoDB" id="8908836at2"/>
<evidence type="ECO:0000256" key="1">
    <source>
        <dbReference type="SAM" id="MobiDB-lite"/>
    </source>
</evidence>
<reference evidence="2 3" key="1">
    <citation type="journal article" date="2014" name="Int. J. Syst. Evol. Microbiol.">
        <title>Ramlibacter solisilvae sp. nov., isolated from forest soil, and emended description of the genus Ramlibacter.</title>
        <authorList>
            <person name="Lee H.J."/>
            <person name="Lee S.H."/>
            <person name="Lee S.S."/>
            <person name="Lee J.S."/>
            <person name="Kim Y."/>
            <person name="Kim S.C."/>
            <person name="Jeon C.O."/>
        </authorList>
    </citation>
    <scope>NUCLEOTIDE SEQUENCE [LARGE SCALE GENOMIC DNA]</scope>
    <source>
        <strain evidence="2 3">5-10</strain>
    </source>
</reference>
<evidence type="ECO:0000313" key="3">
    <source>
        <dbReference type="Proteomes" id="UP000070433"/>
    </source>
</evidence>
<gene>
    <name evidence="2" type="ORF">UC35_20395</name>
</gene>
<sequence length="129" mass="14565">MKVQATEWHRLDVHETIPAQELCSACRISEDELKELLDYGALQPVAGETLVFSAEWVVPLRHATRLRRAFDLDLFTVGLIIEYLNRIEALEREVKALRAHLPAHQPSPGHVPHEGPAPWREPHGRGAQG</sequence>
<dbReference type="AlphaFoldDB" id="A0A127K140"/>
<accession>A0A127K140</accession>
<feature type="compositionally biased region" description="Basic and acidic residues" evidence="1">
    <location>
        <begin position="120"/>
        <end position="129"/>
    </location>
</feature>
<dbReference type="Proteomes" id="UP000070433">
    <property type="component" value="Chromosome"/>
</dbReference>
<organism evidence="2 3">
    <name type="scientific">Ramlibacter tataouinensis</name>
    <dbReference type="NCBI Taxonomy" id="94132"/>
    <lineage>
        <taxon>Bacteria</taxon>
        <taxon>Pseudomonadati</taxon>
        <taxon>Pseudomonadota</taxon>
        <taxon>Betaproteobacteria</taxon>
        <taxon>Burkholderiales</taxon>
        <taxon>Comamonadaceae</taxon>
        <taxon>Ramlibacter</taxon>
    </lineage>
</organism>
<evidence type="ECO:0008006" key="4">
    <source>
        <dbReference type="Google" id="ProtNLM"/>
    </source>
</evidence>
<evidence type="ECO:0000313" key="2">
    <source>
        <dbReference type="EMBL" id="AMO24762.1"/>
    </source>
</evidence>
<proteinExistence type="predicted"/>
<dbReference type="EMBL" id="CP010951">
    <property type="protein sequence ID" value="AMO24762.1"/>
    <property type="molecule type" value="Genomic_DNA"/>
</dbReference>
<dbReference type="Gene3D" id="1.10.1660.10">
    <property type="match status" value="1"/>
</dbReference>
<keyword evidence="3" id="KW-1185">Reference proteome</keyword>